<dbReference type="InterPro" id="IPR011081">
    <property type="entry name" value="Big_4"/>
</dbReference>
<evidence type="ECO:0000256" key="1">
    <source>
        <dbReference type="SAM" id="MobiDB-lite"/>
    </source>
</evidence>
<keyword evidence="2" id="KW-1133">Transmembrane helix</keyword>
<proteinExistence type="predicted"/>
<dbReference type="RefSeq" id="WP_202748579.1">
    <property type="nucleotide sequence ID" value="NZ_JAESWC010000002.1"/>
</dbReference>
<dbReference type="SUPFAM" id="SSF49373">
    <property type="entry name" value="Invasin/intimin cell-adhesion fragments"/>
    <property type="match status" value="1"/>
</dbReference>
<accession>A0ABS1T9G9</accession>
<keyword evidence="3" id="KW-0732">Signal</keyword>
<dbReference type="Gene3D" id="1.20.1270.90">
    <property type="entry name" value="AF1782-like"/>
    <property type="match status" value="1"/>
</dbReference>
<dbReference type="InterPro" id="IPR003961">
    <property type="entry name" value="FN3_dom"/>
</dbReference>
<dbReference type="Pfam" id="PF02368">
    <property type="entry name" value="Big_2"/>
    <property type="match status" value="1"/>
</dbReference>
<dbReference type="SMART" id="SM00060">
    <property type="entry name" value="FN3"/>
    <property type="match status" value="3"/>
</dbReference>
<protein>
    <submittedName>
        <fullName evidence="5">Glycoside hydrolase N-terminal domain-containing protein</fullName>
    </submittedName>
</protein>
<dbReference type="SUPFAM" id="SSF49265">
    <property type="entry name" value="Fibronectin type III"/>
    <property type="match status" value="2"/>
</dbReference>
<feature type="signal peptide" evidence="3">
    <location>
        <begin position="1"/>
        <end position="26"/>
    </location>
</feature>
<evidence type="ECO:0000256" key="3">
    <source>
        <dbReference type="SAM" id="SignalP"/>
    </source>
</evidence>
<dbReference type="NCBIfam" id="TIGR01167">
    <property type="entry name" value="LPXTG_anchor"/>
    <property type="match status" value="1"/>
</dbReference>
<evidence type="ECO:0000313" key="5">
    <source>
        <dbReference type="EMBL" id="MBL4935999.1"/>
    </source>
</evidence>
<dbReference type="Pfam" id="PF14498">
    <property type="entry name" value="Glyco_hyd_65N_2"/>
    <property type="match status" value="1"/>
</dbReference>
<gene>
    <name evidence="5" type="ORF">JK636_09520</name>
</gene>
<dbReference type="InterPro" id="IPR008964">
    <property type="entry name" value="Invasin/intimin_cell_adhesion"/>
</dbReference>
<sequence length="1982" mass="215750">MKNRKRIVSAILAFTTLLSTSNSVLALDKSNSVKVQSSSVENQNDLRLWYTKPSSQGGNTDANEIWQQYTLPIGNGDMGGNVYGEIASEHITFNEKTLWTGGPSSSRPNYNGGNKETGTDKDGKQNTPMSTILKQVQDLFGKHTSAADSQASNLCDQLVGISDGYGSYQAFGDLYFDFSGINANNVTEYTRDLNLKTAISSVNFRQGTTQYNREYFVSNPDKVLAAKLSAAEGKLNLNVRFPSKQGATPVASNDTIVVKGTVTDNQMRYYSQLKVINTNGTITANGDKLTISDADSVVIYLSAATDYKNDYPKYRTGETAQQLEARVSKIVSDAAVKGYDNVKADHISDYSKIFSRVNLNLGQVASARPTNELLAAYNNGIASEAERRNLEVMLFQYGRYLTIASSREDSQLPSNLQGVWNNRNDPAWSSDYHMNVNLQMNYWPTYSTNMAECAIPLVNYVNSLREPGRETARIYAGVTSVKDPVTGEYKEQNGFMAHTQNTPFGWTCPGWQFDWGWSPAAVPWILQNCWSMYEYTGDKAYLAKNIYPMMKEEVNLYEHMLIWDPVQQRMVSSPTYSPEHGPRTVGNTYEQALIWQLYEDTIKAAEALGTESQEVIAKWKDTQSKLKPIQIGSNGQIKEWFDETTLGSMGGEGFGHRHMSHLLGLFPGDLISVDTPDYLNAALVSLNNRTDQSTGWGMGQRINTWARTGDGNRAYKLITDLFKNGIYQNLWDTHPPFQIDGNFGMTSGVAEMLLQSNKGYINFLPALPDAWATGSVSGLVAQGNFEVGMKWANGKASELTVKSNNGGECTSKYANIRFAKVVDSNGNNVTYRVIDRDKITFSTVKGETYTITNIPAQEQLLAAPTGLTAERIEANSVDLKWNAMSSDAVTYNVYRQVDNGDVIAIAKGVTATNYKDTTAKNILGNLHYQVSAVSGDNKSLLSALVGVTDLSNMAGYIDDRDPRIQYVGSWGDWDEEVNYAGTVKYLETPTGTETASLTFVGTGIEVVSVTNSDRGMYEVFIDGESQGTVDTYSASTARQKVIYSKINITFGKHTIKLRATNTKQSSSRKTKVELDAFKVLNNTIQKPTAITVSSASGITTLSKANSTLQMNAAVMPNNTVNKAVKWSVSNSEIATIDDNGMLTAKSSNGTVRVTATSTEDSSVAGFADVTVAIAGSMTETIVEDAITSGGSFIKNPAITWNGSWDTWAGEPEKHHGGTKTESGTVGDSISYTFEGTGIEVYVQKHLNFASFDISIDNVDKGNFSFEGSSNGDNQQLLAAFKNLTNGTHTIVLTIRDRSGKTWVNLDYFKVLKPSNLIVDKAALQTEIEAMSVKVEDNFTAETWAPFKAAYAAAVAAMNNNSTTIDDITNALNNLRDKAGKLVEKEPSAPSIPESASVEVVAVESKTLMLTWTPIENVVRYEVYKVVNAAGSSSKIKLGETTNPYLRLTALDPNSSYTFEVKAINAAGKSSAFPIVNVKTLVLPDSERPSDISSIKVTSVTEASAKIQWSAATDNVAVTAYKIYMNGKLIATTANLEYQLTGLTPLEKYSIRVVAEDDALNTSLTPACLEFIAEAVITSINPVKITTEAGTAPVLPEKVTAVYSDKSTKDVSVVWDAIDASKYAQAGNFTVEGKVEGTDTKAAANVTVTAKPNIVDKSALASAIKDAQAKLDAAVVGTAEGQYTKDAKDELSKAIKAAEEIIDNKNAAQDVIDSGTAALNKAINVFISRQLKVETKNEVNDASALVKVINTVADKSKIAVDITKNTIASKDVLNAIKGQDKLITFQKDGISWSINGKDLKESIDKDIDLSLKVVSDELKDKESKLIKDLAGKETSIASFSFTYDGKLPGKFTIKVFAGKDFAGKEVNVCRYYEDKNTYEVVDTSKTDTDGYISYNADHCSDYFVVEKSALDGSSKNNDNTNNKQNHTSNKDNTTDTTNNTNTTSNVDKLAKTGSPVDMTSLIVFGVVIMLSGGLICIRKRKTN</sequence>
<dbReference type="InterPro" id="IPR049053">
    <property type="entry name" value="AFCA-like_C"/>
</dbReference>
<evidence type="ECO:0000259" key="4">
    <source>
        <dbReference type="PROSITE" id="PS50853"/>
    </source>
</evidence>
<keyword evidence="6" id="KW-1185">Reference proteome</keyword>
<dbReference type="EMBL" id="JAESWC010000002">
    <property type="protein sequence ID" value="MBL4935999.1"/>
    <property type="molecule type" value="Genomic_DNA"/>
</dbReference>
<name>A0ABS1T9G9_9CLOT</name>
<dbReference type="SMART" id="SM00635">
    <property type="entry name" value="BID_2"/>
    <property type="match status" value="1"/>
</dbReference>
<dbReference type="Pfam" id="PF00041">
    <property type="entry name" value="fn3"/>
    <property type="match status" value="2"/>
</dbReference>
<dbReference type="Gene3D" id="2.60.40.10">
    <property type="entry name" value="Immunoglobulins"/>
    <property type="match status" value="3"/>
</dbReference>
<reference evidence="5 6" key="1">
    <citation type="submission" date="2021-01" db="EMBL/GenBank/DDBJ databases">
        <title>Genome public.</title>
        <authorList>
            <person name="Liu C."/>
            <person name="Sun Q."/>
        </authorList>
    </citation>
    <scope>NUCLEOTIDE SEQUENCE [LARGE SCALE GENOMIC DNA]</scope>
    <source>
        <strain evidence="5 6">YIM B02515</strain>
    </source>
</reference>
<dbReference type="InterPro" id="IPR003343">
    <property type="entry name" value="Big_2"/>
</dbReference>
<dbReference type="InterPro" id="IPR012341">
    <property type="entry name" value="6hp_glycosidase-like_sf"/>
</dbReference>
<feature type="compositionally biased region" description="Polar residues" evidence="1">
    <location>
        <begin position="97"/>
        <end position="116"/>
    </location>
</feature>
<keyword evidence="5" id="KW-0378">Hydrolase</keyword>
<dbReference type="Gene3D" id="2.60.40.1080">
    <property type="match status" value="1"/>
</dbReference>
<feature type="domain" description="Fibronectin type-III" evidence="4">
    <location>
        <begin position="1487"/>
        <end position="1575"/>
    </location>
</feature>
<feature type="region of interest" description="Disordered" evidence="1">
    <location>
        <begin position="97"/>
        <end position="127"/>
    </location>
</feature>
<keyword evidence="2" id="KW-0472">Membrane</keyword>
<feature type="chain" id="PRO_5047486303" evidence="3">
    <location>
        <begin position="27"/>
        <end position="1982"/>
    </location>
</feature>
<dbReference type="Proteomes" id="UP000632377">
    <property type="component" value="Unassembled WGS sequence"/>
</dbReference>
<keyword evidence="2" id="KW-0812">Transmembrane</keyword>
<dbReference type="Gene3D" id="1.50.10.10">
    <property type="match status" value="1"/>
</dbReference>
<dbReference type="Pfam" id="PF22124">
    <property type="entry name" value="Glyco_hydro_95_cat"/>
    <property type="match status" value="1"/>
</dbReference>
<dbReference type="InterPro" id="IPR027414">
    <property type="entry name" value="GH95_N_dom"/>
</dbReference>
<dbReference type="GO" id="GO:0016787">
    <property type="term" value="F:hydrolase activity"/>
    <property type="evidence" value="ECO:0007669"/>
    <property type="project" value="UniProtKB-KW"/>
</dbReference>
<dbReference type="Gene3D" id="2.70.98.50">
    <property type="entry name" value="putative glycoside hydrolase family protein from bacillus halodurans"/>
    <property type="match status" value="1"/>
</dbReference>
<feature type="region of interest" description="Disordered" evidence="1">
    <location>
        <begin position="1912"/>
        <end position="1949"/>
    </location>
</feature>
<evidence type="ECO:0000256" key="2">
    <source>
        <dbReference type="SAM" id="Phobius"/>
    </source>
</evidence>
<evidence type="ECO:0000313" key="6">
    <source>
        <dbReference type="Proteomes" id="UP000632377"/>
    </source>
</evidence>
<dbReference type="CDD" id="cd00063">
    <property type="entry name" value="FN3"/>
    <property type="match status" value="2"/>
</dbReference>
<dbReference type="Pfam" id="PF21307">
    <property type="entry name" value="Glyco_hydro_95_C"/>
    <property type="match status" value="1"/>
</dbReference>
<feature type="compositionally biased region" description="Low complexity" evidence="1">
    <location>
        <begin position="1933"/>
        <end position="1944"/>
    </location>
</feature>
<dbReference type="PROSITE" id="PS50853">
    <property type="entry name" value="FN3"/>
    <property type="match status" value="2"/>
</dbReference>
<dbReference type="Gene3D" id="1.20.1270.70">
    <property type="entry name" value="Designed single chain three-helix bundle"/>
    <property type="match status" value="1"/>
</dbReference>
<dbReference type="InterPro" id="IPR008928">
    <property type="entry name" value="6-hairpin_glycosidase_sf"/>
</dbReference>
<organism evidence="5 6">
    <name type="scientific">Clostridium rhizosphaerae</name>
    <dbReference type="NCBI Taxonomy" id="2803861"/>
    <lineage>
        <taxon>Bacteria</taxon>
        <taxon>Bacillati</taxon>
        <taxon>Bacillota</taxon>
        <taxon>Clostridia</taxon>
        <taxon>Eubacteriales</taxon>
        <taxon>Clostridiaceae</taxon>
        <taxon>Clostridium</taxon>
    </lineage>
</organism>
<dbReference type="PANTHER" id="PTHR31084">
    <property type="entry name" value="ALPHA-L-FUCOSIDASE 2"/>
    <property type="match status" value="1"/>
</dbReference>
<dbReference type="SUPFAM" id="SSF48208">
    <property type="entry name" value="Six-hairpin glycosidases"/>
    <property type="match status" value="1"/>
</dbReference>
<dbReference type="Pfam" id="PF07532">
    <property type="entry name" value="Big_4"/>
    <property type="match status" value="1"/>
</dbReference>
<dbReference type="InterPro" id="IPR013783">
    <property type="entry name" value="Ig-like_fold"/>
</dbReference>
<dbReference type="Gene3D" id="2.60.120.260">
    <property type="entry name" value="Galactose-binding domain-like"/>
    <property type="match status" value="2"/>
</dbReference>
<feature type="domain" description="Fibronectin type-III" evidence="4">
    <location>
        <begin position="1388"/>
        <end position="1484"/>
    </location>
</feature>
<dbReference type="InterPro" id="IPR054363">
    <property type="entry name" value="GH95_cat"/>
</dbReference>
<dbReference type="InterPro" id="IPR036116">
    <property type="entry name" value="FN3_sf"/>
</dbReference>
<feature type="transmembrane region" description="Helical" evidence="2">
    <location>
        <begin position="1957"/>
        <end position="1976"/>
    </location>
</feature>
<feature type="compositionally biased region" description="Low complexity" evidence="1">
    <location>
        <begin position="1912"/>
        <end position="1926"/>
    </location>
</feature>
<dbReference type="PANTHER" id="PTHR31084:SF19">
    <property type="entry name" value="GLYCOSYL HYDROLASE FAMILY 95 N-TERMINAL DOMAIN-CONTAINING PROTEIN"/>
    <property type="match status" value="1"/>
</dbReference>
<comment type="caution">
    <text evidence="5">The sequence shown here is derived from an EMBL/GenBank/DDBJ whole genome shotgun (WGS) entry which is preliminary data.</text>
</comment>